<dbReference type="PROSITE" id="PS50046">
    <property type="entry name" value="PHYTOCHROME_2"/>
    <property type="match status" value="1"/>
</dbReference>
<dbReference type="InterPro" id="IPR016132">
    <property type="entry name" value="Phyto_chromo_attachment"/>
</dbReference>
<evidence type="ECO:0000256" key="11">
    <source>
        <dbReference type="ARBA" id="ARBA00023012"/>
    </source>
</evidence>
<dbReference type="InterPro" id="IPR043150">
    <property type="entry name" value="Phytochrome_PHY_sf"/>
</dbReference>
<dbReference type="InterPro" id="IPR005467">
    <property type="entry name" value="His_kinase_dom"/>
</dbReference>
<evidence type="ECO:0000313" key="17">
    <source>
        <dbReference type="Proteomes" id="UP001595867"/>
    </source>
</evidence>
<dbReference type="InterPro" id="IPR013515">
    <property type="entry name" value="Phytochrome_cen-reg"/>
</dbReference>
<feature type="domain" description="Phytochrome chromophore attachment site" evidence="14">
    <location>
        <begin position="145"/>
        <end position="295"/>
    </location>
</feature>
<dbReference type="SMART" id="SM00388">
    <property type="entry name" value="HisKA"/>
    <property type="match status" value="1"/>
</dbReference>
<organism evidence="16 17">
    <name type="scientific">Actinoplanes subglobosus</name>
    <dbReference type="NCBI Taxonomy" id="1547892"/>
    <lineage>
        <taxon>Bacteria</taxon>
        <taxon>Bacillati</taxon>
        <taxon>Actinomycetota</taxon>
        <taxon>Actinomycetes</taxon>
        <taxon>Micromonosporales</taxon>
        <taxon>Micromonosporaceae</taxon>
        <taxon>Actinoplanes</taxon>
    </lineage>
</organism>
<evidence type="ECO:0000256" key="13">
    <source>
        <dbReference type="ARBA" id="ARBA00039401"/>
    </source>
</evidence>
<keyword evidence="16" id="KW-0067">ATP-binding</keyword>
<comment type="subcellular location">
    <subcellularLocation>
        <location evidence="2">Cell membrane</location>
    </subcellularLocation>
</comment>
<proteinExistence type="inferred from homology"/>
<dbReference type="SUPFAM" id="SSF55874">
    <property type="entry name" value="ATPase domain of HSP90 chaperone/DNA topoisomerase II/histidine kinase"/>
    <property type="match status" value="1"/>
</dbReference>
<dbReference type="EC" id="2.7.13.3" evidence="4"/>
<dbReference type="SMART" id="SM00387">
    <property type="entry name" value="HATPase_c"/>
    <property type="match status" value="1"/>
</dbReference>
<keyword evidence="8" id="KW-0808">Transferase</keyword>
<evidence type="ECO:0000256" key="6">
    <source>
        <dbReference type="ARBA" id="ARBA00022553"/>
    </source>
</evidence>
<evidence type="ECO:0000256" key="12">
    <source>
        <dbReference type="ARBA" id="ARBA00023170"/>
    </source>
</evidence>
<dbReference type="InterPro" id="IPR029016">
    <property type="entry name" value="GAF-like_dom_sf"/>
</dbReference>
<evidence type="ECO:0000256" key="1">
    <source>
        <dbReference type="ARBA" id="ARBA00000085"/>
    </source>
</evidence>
<dbReference type="Pfam" id="PF00512">
    <property type="entry name" value="HisKA"/>
    <property type="match status" value="1"/>
</dbReference>
<dbReference type="PANTHER" id="PTHR42878">
    <property type="entry name" value="TWO-COMPONENT HISTIDINE KINASE"/>
    <property type="match status" value="1"/>
</dbReference>
<protein>
    <recommendedName>
        <fullName evidence="13">Sensor-like histidine kinase SenX3</fullName>
        <ecNumber evidence="4">2.7.13.3</ecNumber>
    </recommendedName>
</protein>
<comment type="similarity">
    <text evidence="3">In the N-terminal section; belongs to the phytochrome family.</text>
</comment>
<dbReference type="Gene3D" id="3.30.450.270">
    <property type="match status" value="1"/>
</dbReference>
<evidence type="ECO:0000256" key="3">
    <source>
        <dbReference type="ARBA" id="ARBA00006402"/>
    </source>
</evidence>
<evidence type="ECO:0000259" key="14">
    <source>
        <dbReference type="PROSITE" id="PS50046"/>
    </source>
</evidence>
<dbReference type="Pfam" id="PF01590">
    <property type="entry name" value="GAF"/>
    <property type="match status" value="1"/>
</dbReference>
<evidence type="ECO:0000256" key="7">
    <source>
        <dbReference type="ARBA" id="ARBA00022606"/>
    </source>
</evidence>
<evidence type="ECO:0000259" key="15">
    <source>
        <dbReference type="PROSITE" id="PS50109"/>
    </source>
</evidence>
<dbReference type="PROSITE" id="PS50109">
    <property type="entry name" value="HIS_KIN"/>
    <property type="match status" value="1"/>
</dbReference>
<dbReference type="InterPro" id="IPR003661">
    <property type="entry name" value="HisK_dim/P_dom"/>
</dbReference>
<keyword evidence="11" id="KW-0902">Two-component regulatory system</keyword>
<dbReference type="EMBL" id="JBHSBL010000013">
    <property type="protein sequence ID" value="MFC4065841.1"/>
    <property type="molecule type" value="Genomic_DNA"/>
</dbReference>
<dbReference type="Gene3D" id="1.10.287.130">
    <property type="match status" value="1"/>
</dbReference>
<dbReference type="Pfam" id="PF02518">
    <property type="entry name" value="HATPase_c"/>
    <property type="match status" value="1"/>
</dbReference>
<dbReference type="RefSeq" id="WP_378066827.1">
    <property type="nucleotide sequence ID" value="NZ_JBHSBL010000013.1"/>
</dbReference>
<dbReference type="PRINTS" id="PR00344">
    <property type="entry name" value="BCTRLSENSOR"/>
</dbReference>
<dbReference type="Gene3D" id="3.30.450.40">
    <property type="match status" value="1"/>
</dbReference>
<dbReference type="InterPro" id="IPR035965">
    <property type="entry name" value="PAS-like_dom_sf"/>
</dbReference>
<comment type="catalytic activity">
    <reaction evidence="1">
        <text>ATP + protein L-histidine = ADP + protein N-phospho-L-histidine.</text>
        <dbReference type="EC" id="2.7.13.3"/>
    </reaction>
</comment>
<dbReference type="InterPro" id="IPR050351">
    <property type="entry name" value="BphY/WalK/GraS-like"/>
</dbReference>
<keyword evidence="9" id="KW-0418">Kinase</keyword>
<dbReference type="InterPro" id="IPR004358">
    <property type="entry name" value="Sig_transdc_His_kin-like_C"/>
</dbReference>
<comment type="caution">
    <text evidence="16">The sequence shown here is derived from an EMBL/GenBank/DDBJ whole genome shotgun (WGS) entry which is preliminary data.</text>
</comment>
<dbReference type="InterPro" id="IPR036890">
    <property type="entry name" value="HATPase_C_sf"/>
</dbReference>
<reference evidence="17" key="1">
    <citation type="journal article" date="2019" name="Int. J. Syst. Evol. Microbiol.">
        <title>The Global Catalogue of Microorganisms (GCM) 10K type strain sequencing project: providing services to taxonomists for standard genome sequencing and annotation.</title>
        <authorList>
            <consortium name="The Broad Institute Genomics Platform"/>
            <consortium name="The Broad Institute Genome Sequencing Center for Infectious Disease"/>
            <person name="Wu L."/>
            <person name="Ma J."/>
        </authorList>
    </citation>
    <scope>NUCLEOTIDE SEQUENCE [LARGE SCALE GENOMIC DNA]</scope>
    <source>
        <strain evidence="17">TBRC 5832</strain>
    </source>
</reference>
<dbReference type="SMART" id="SM00065">
    <property type="entry name" value="GAF"/>
    <property type="match status" value="1"/>
</dbReference>
<evidence type="ECO:0000313" key="16">
    <source>
        <dbReference type="EMBL" id="MFC4065841.1"/>
    </source>
</evidence>
<dbReference type="InterPro" id="IPR036097">
    <property type="entry name" value="HisK_dim/P_sf"/>
</dbReference>
<evidence type="ECO:0000256" key="5">
    <source>
        <dbReference type="ARBA" id="ARBA00022543"/>
    </source>
</evidence>
<dbReference type="Gene3D" id="3.30.450.20">
    <property type="entry name" value="PAS domain"/>
    <property type="match status" value="1"/>
</dbReference>
<evidence type="ECO:0000256" key="9">
    <source>
        <dbReference type="ARBA" id="ARBA00022777"/>
    </source>
</evidence>
<dbReference type="SUPFAM" id="SSF47384">
    <property type="entry name" value="Homodimeric domain of signal transducing histidine kinase"/>
    <property type="match status" value="1"/>
</dbReference>
<feature type="domain" description="Histidine kinase" evidence="15">
    <location>
        <begin position="517"/>
        <end position="729"/>
    </location>
</feature>
<dbReference type="SUPFAM" id="SSF55781">
    <property type="entry name" value="GAF domain-like"/>
    <property type="match status" value="2"/>
</dbReference>
<keyword evidence="5" id="KW-0600">Photoreceptor protein</keyword>
<dbReference type="InterPro" id="IPR003594">
    <property type="entry name" value="HATPase_dom"/>
</dbReference>
<dbReference type="CDD" id="cd00082">
    <property type="entry name" value="HisKA"/>
    <property type="match status" value="1"/>
</dbReference>
<gene>
    <name evidence="16" type="ORF">ACFO0C_12945</name>
</gene>
<dbReference type="InterPro" id="IPR003018">
    <property type="entry name" value="GAF"/>
</dbReference>
<name>A0ABV8IPE2_9ACTN</name>
<dbReference type="Pfam" id="PF08446">
    <property type="entry name" value="PAS_2"/>
    <property type="match status" value="1"/>
</dbReference>
<evidence type="ECO:0000256" key="4">
    <source>
        <dbReference type="ARBA" id="ARBA00012438"/>
    </source>
</evidence>
<dbReference type="SUPFAM" id="SSF55785">
    <property type="entry name" value="PYP-like sensor domain (PAS domain)"/>
    <property type="match status" value="1"/>
</dbReference>
<dbReference type="Gene3D" id="3.30.565.10">
    <property type="entry name" value="Histidine kinase-like ATPase, C-terminal domain"/>
    <property type="match status" value="1"/>
</dbReference>
<dbReference type="Proteomes" id="UP001595867">
    <property type="component" value="Unassembled WGS sequence"/>
</dbReference>
<dbReference type="GO" id="GO:0005524">
    <property type="term" value="F:ATP binding"/>
    <property type="evidence" value="ECO:0007669"/>
    <property type="project" value="UniProtKB-KW"/>
</dbReference>
<sequence length="733" mass="78443">MAAAEREVGGGFDLTACVQEPIHLLGGVQSYGALVAIRAGQITVTSANAERMLGLAALAGGPVTRLVDATQLAALEDLADADTGQTAMMPVTTTPEAGAVRFDVTVHRSDDMLVLEFEPAGEARDFPAIYTPIRQALMRLQMAGTVVEACRAAVREVRAITGYERVVAYRFESLDGPGEVIAEDVADDWEPWLGLWFPATDIPPQARRLYERNWIRVIADVDDETARLSGPLDLSMSVLRTVSPFHLEYLRNIGVRSSMSVSLLSGGLWGLIACHGRSITTLNPQVRAACEFFGVALSLHLAALRERDEAAARDRSRTLIARLLESASAGPEQAWPLDPDGMAGVIVCDAVLIRAEGRVTVHGADPGHELVEELLKAVPVPPPGSLWHSDRLGEDLPVLAGRSPALSGALVLPSGPDGDLIVWLRGERTVSRRWAIDPDEPVTLGPHGSRLTPRGSTAVFLASVRGRSLPWSANDLAMAVEVGRAVVGVAVAHARRLSALNVELNRSNVDLDSFAHAAAHDLKEPLRGIANTATFITEDAAGSLDEVTARRLASIQRLAARMDELLNALLYYSRLGRTELNRQALDLREAVGKALEVAGPRLHDAGVTVEWPEPGSTVTADPVLFDQVLVNLLVNAAKYAGPAERRRVSVSGGGAELVVRDNGIGMPPHLREQAFQLFRRLHPATAGFDGSGAGLAIVRRIVERHGGQVWAEDSPGGGVTIRATFPSRGRDLS</sequence>
<keyword evidence="7" id="KW-0716">Sensory transduction</keyword>
<dbReference type="InterPro" id="IPR013654">
    <property type="entry name" value="PAS_2"/>
</dbReference>
<evidence type="ECO:0000256" key="2">
    <source>
        <dbReference type="ARBA" id="ARBA00004236"/>
    </source>
</evidence>
<evidence type="ECO:0000256" key="10">
    <source>
        <dbReference type="ARBA" id="ARBA00022991"/>
    </source>
</evidence>
<keyword evidence="17" id="KW-1185">Reference proteome</keyword>
<keyword evidence="10" id="KW-0157">Chromophore</keyword>
<dbReference type="Pfam" id="PF00360">
    <property type="entry name" value="PHY"/>
    <property type="match status" value="1"/>
</dbReference>
<keyword evidence="12" id="KW-0675">Receptor</keyword>
<keyword evidence="6" id="KW-0597">Phosphoprotein</keyword>
<evidence type="ECO:0000256" key="8">
    <source>
        <dbReference type="ARBA" id="ARBA00022679"/>
    </source>
</evidence>
<dbReference type="PANTHER" id="PTHR42878:SF15">
    <property type="entry name" value="BACTERIOPHYTOCHROME"/>
    <property type="match status" value="1"/>
</dbReference>
<keyword evidence="16" id="KW-0547">Nucleotide-binding</keyword>
<accession>A0ABV8IPE2</accession>